<keyword evidence="2" id="KW-1185">Reference proteome</keyword>
<organism evidence="1 2">
    <name type="scientific">Bursaphelenchus okinawaensis</name>
    <dbReference type="NCBI Taxonomy" id="465554"/>
    <lineage>
        <taxon>Eukaryota</taxon>
        <taxon>Metazoa</taxon>
        <taxon>Ecdysozoa</taxon>
        <taxon>Nematoda</taxon>
        <taxon>Chromadorea</taxon>
        <taxon>Rhabditida</taxon>
        <taxon>Tylenchina</taxon>
        <taxon>Tylenchomorpha</taxon>
        <taxon>Aphelenchoidea</taxon>
        <taxon>Aphelenchoididae</taxon>
        <taxon>Bursaphelenchus</taxon>
    </lineage>
</organism>
<dbReference type="Proteomes" id="UP000783686">
    <property type="component" value="Unassembled WGS sequence"/>
</dbReference>
<name>A0A811KAX4_9BILA</name>
<sequence length="705" mass="80369">MNLLHPYQNVPDNMNQNMNMQVPSTSAFTQNWINDLQAGTIPQTFNYAPSQMTLQSYMTGITECSMAVESDPAAKLNELIPLLQDLDVDVNMRGHDVFRGFYKQMGFALEKEEVSKKQLHDVFFFIVQTANTFLMEYITQIRSQPCNEARVKQLRRAVVENILTLRNIYHCSIVMNRMSDDQKLMYIKTLINASELPEVSEAFLCLLHYARKYISLPIQAQQEACSPVVIRRILELASSATIRFKYKQFVPAILAYTFKYVSHDRERLLSIDEFKSISLFILGQIGFTWNMLSDQKSGIGEKDIIDVFGSWIYCLMLVFPLTVMVPSVVVLQYFNQQGGFLHLSGLLNLALEYARRKKDVILVEKVFSPILNGLHVLHACSGDTDMLGKVDVTVVFDLSWKLFDLINARANSETVNKMIYPLLGMVTNLLVMDTHRVDLLLTKALNNMPACPIFPLAALVHTQAANLKLARNVEMLVLLICELNKGIQTKQYGNFILFQPIPSTRKSGFSLNEILKFVVLRERNLCYEQLDYRNVERVFRCWRRVVKSGFPAGQTSIDYESVCTDTVHHALYFMNERCVGVDFPPALCGALEQCIELVRLFLEKCSDRVKMSLISKIIETDMSVFLKASEPGTNMFLRLINVFMMSLKKEDAAFVAGNWVQEGKISNELLNTLNSRFPSCGPAILDLRDILNFKNMNDGLIYADL</sequence>
<gene>
    <name evidence="1" type="ORF">BOKJ2_LOCUS4331</name>
</gene>
<proteinExistence type="predicted"/>
<accession>A0A811KAX4</accession>
<dbReference type="EMBL" id="CAJFDH010000002">
    <property type="protein sequence ID" value="CAD5212530.1"/>
    <property type="molecule type" value="Genomic_DNA"/>
</dbReference>
<dbReference type="EMBL" id="CAJFCW020000002">
    <property type="protein sequence ID" value="CAG9096496.1"/>
    <property type="molecule type" value="Genomic_DNA"/>
</dbReference>
<comment type="caution">
    <text evidence="1">The sequence shown here is derived from an EMBL/GenBank/DDBJ whole genome shotgun (WGS) entry which is preliminary data.</text>
</comment>
<dbReference type="AlphaFoldDB" id="A0A811KAX4"/>
<evidence type="ECO:0000313" key="2">
    <source>
        <dbReference type="Proteomes" id="UP000614601"/>
    </source>
</evidence>
<evidence type="ECO:0000313" key="1">
    <source>
        <dbReference type="EMBL" id="CAD5212530.1"/>
    </source>
</evidence>
<dbReference type="OrthoDB" id="10615121at2759"/>
<protein>
    <submittedName>
        <fullName evidence="1">Uncharacterized protein</fullName>
    </submittedName>
</protein>
<reference evidence="1" key="1">
    <citation type="submission" date="2020-09" db="EMBL/GenBank/DDBJ databases">
        <authorList>
            <person name="Kikuchi T."/>
        </authorList>
    </citation>
    <scope>NUCLEOTIDE SEQUENCE</scope>
    <source>
        <strain evidence="1">SH1</strain>
    </source>
</reference>
<dbReference type="Proteomes" id="UP000614601">
    <property type="component" value="Unassembled WGS sequence"/>
</dbReference>